<accession>A0ABN6J1I2</accession>
<gene>
    <name evidence="1" type="ORF">psyc5s11_36750</name>
</gene>
<organism evidence="1 2">
    <name type="scientific">Clostridium gelidum</name>
    <dbReference type="NCBI Taxonomy" id="704125"/>
    <lineage>
        <taxon>Bacteria</taxon>
        <taxon>Bacillati</taxon>
        <taxon>Bacillota</taxon>
        <taxon>Clostridia</taxon>
        <taxon>Eubacteriales</taxon>
        <taxon>Clostridiaceae</taxon>
        <taxon>Clostridium</taxon>
    </lineage>
</organism>
<keyword evidence="2" id="KW-1185">Reference proteome</keyword>
<reference evidence="2" key="1">
    <citation type="submission" date="2021-07" db="EMBL/GenBank/DDBJ databases">
        <title>Complete genome sequencing of a Clostridium isolate.</title>
        <authorList>
            <person name="Ueki A."/>
            <person name="Tonouchi A."/>
        </authorList>
    </citation>
    <scope>NUCLEOTIDE SEQUENCE [LARGE SCALE GENOMIC DNA]</scope>
    <source>
        <strain evidence="2">C5S11</strain>
    </source>
</reference>
<proteinExistence type="predicted"/>
<dbReference type="EMBL" id="AP024849">
    <property type="protein sequence ID" value="BCZ47608.1"/>
    <property type="molecule type" value="Genomic_DNA"/>
</dbReference>
<dbReference type="RefSeq" id="WP_224033935.1">
    <property type="nucleotide sequence ID" value="NZ_AP024849.1"/>
</dbReference>
<evidence type="ECO:0000313" key="2">
    <source>
        <dbReference type="Proteomes" id="UP000824633"/>
    </source>
</evidence>
<dbReference type="Proteomes" id="UP000824633">
    <property type="component" value="Chromosome"/>
</dbReference>
<evidence type="ECO:0000313" key="1">
    <source>
        <dbReference type="EMBL" id="BCZ47608.1"/>
    </source>
</evidence>
<protein>
    <submittedName>
        <fullName evidence="1">Uncharacterized protein</fullName>
    </submittedName>
</protein>
<name>A0ABN6J1I2_9CLOT</name>
<sequence length="185" mass="21784">MCLSLLERVNQNEFSINLLKDLSYITEKKENSSPKETIINLFNATNIGNKTLTEAIGNAHCVFDERKNTVDVYKYPDAKLKNFINVLTQQEAEYTDFLCFVDQNQDYDFAIIPEDEYNSFYADEEKEEMQMKIVDSDSFYKAFGMDIWSFEERFISATYTDERENQILITIMINEEEEKFIIDLV</sequence>